<dbReference type="PROSITE" id="PS51384">
    <property type="entry name" value="FAD_FR"/>
    <property type="match status" value="1"/>
</dbReference>
<reference evidence="4 5" key="1">
    <citation type="submission" date="2019-05" db="EMBL/GenBank/DDBJ databases">
        <title>Genome of Alcanivorax gelatiniphagus, an oil degrading marine bacteria.</title>
        <authorList>
            <person name="Kwon K.K."/>
        </authorList>
    </citation>
    <scope>NUCLEOTIDE SEQUENCE [LARGE SCALE GENOMIC DNA]</scope>
    <source>
        <strain evidence="4 5">MEBiC 08158</strain>
    </source>
</reference>
<dbReference type="InterPro" id="IPR017938">
    <property type="entry name" value="Riboflavin_synthase-like_b-brl"/>
</dbReference>
<organism evidence="4 5">
    <name type="scientific">Alloalcanivorax gelatiniphagus</name>
    <dbReference type="NCBI Taxonomy" id="1194167"/>
    <lineage>
        <taxon>Bacteria</taxon>
        <taxon>Pseudomonadati</taxon>
        <taxon>Pseudomonadota</taxon>
        <taxon>Gammaproteobacteria</taxon>
        <taxon>Oceanospirillales</taxon>
        <taxon>Alcanivoracaceae</taxon>
        <taxon>Alloalcanivorax</taxon>
    </lineage>
</organism>
<name>A0ABY2XK31_9GAMM</name>
<dbReference type="InterPro" id="IPR039374">
    <property type="entry name" value="SIP_fam"/>
</dbReference>
<dbReference type="RefSeq" id="WP_138773113.1">
    <property type="nucleotide sequence ID" value="NZ_JBHSSX010000003.1"/>
</dbReference>
<dbReference type="InterPro" id="IPR039261">
    <property type="entry name" value="FNR_nucleotide-bd"/>
</dbReference>
<gene>
    <name evidence="4" type="ORF">FGS76_13160</name>
</gene>
<evidence type="ECO:0000313" key="5">
    <source>
        <dbReference type="Proteomes" id="UP000739180"/>
    </source>
</evidence>
<comment type="caution">
    <text evidence="4">The sequence shown here is derived from an EMBL/GenBank/DDBJ whole genome shotgun (WGS) entry which is preliminary data.</text>
</comment>
<dbReference type="SUPFAM" id="SSF63380">
    <property type="entry name" value="Riboflavin synthase domain-like"/>
    <property type="match status" value="1"/>
</dbReference>
<dbReference type="Gene3D" id="2.40.30.10">
    <property type="entry name" value="Translation factors"/>
    <property type="match status" value="1"/>
</dbReference>
<dbReference type="EMBL" id="VCQT01000038">
    <property type="protein sequence ID" value="TMW11968.1"/>
    <property type="molecule type" value="Genomic_DNA"/>
</dbReference>
<feature type="domain" description="FAD-binding FR-type" evidence="3">
    <location>
        <begin position="4"/>
        <end position="124"/>
    </location>
</feature>
<evidence type="ECO:0000313" key="4">
    <source>
        <dbReference type="EMBL" id="TMW11968.1"/>
    </source>
</evidence>
<evidence type="ECO:0000256" key="2">
    <source>
        <dbReference type="SAM" id="MobiDB-lite"/>
    </source>
</evidence>
<dbReference type="PANTHER" id="PTHR30157">
    <property type="entry name" value="FERRIC REDUCTASE, NADPH-DEPENDENT"/>
    <property type="match status" value="1"/>
</dbReference>
<evidence type="ECO:0000256" key="1">
    <source>
        <dbReference type="ARBA" id="ARBA00035644"/>
    </source>
</evidence>
<accession>A0ABY2XK31</accession>
<protein>
    <submittedName>
        <fullName evidence="4">Siderophore-interacting protein</fullName>
    </submittedName>
</protein>
<proteinExistence type="inferred from homology"/>
<feature type="region of interest" description="Disordered" evidence="2">
    <location>
        <begin position="252"/>
        <end position="271"/>
    </location>
</feature>
<dbReference type="Proteomes" id="UP000739180">
    <property type="component" value="Unassembled WGS sequence"/>
</dbReference>
<dbReference type="Gene3D" id="3.40.50.80">
    <property type="entry name" value="Nucleotide-binding domain of ferredoxin-NADP reductase (FNR) module"/>
    <property type="match status" value="1"/>
</dbReference>
<dbReference type="Pfam" id="PF08021">
    <property type="entry name" value="FAD_binding_9"/>
    <property type="match status" value="1"/>
</dbReference>
<dbReference type="InterPro" id="IPR007037">
    <property type="entry name" value="SIP_rossman_dom"/>
</dbReference>
<dbReference type="Pfam" id="PF04954">
    <property type="entry name" value="SIP"/>
    <property type="match status" value="1"/>
</dbReference>
<dbReference type="PANTHER" id="PTHR30157:SF0">
    <property type="entry name" value="NADPH-DEPENDENT FERRIC-CHELATE REDUCTASE"/>
    <property type="match status" value="1"/>
</dbReference>
<dbReference type="CDD" id="cd06193">
    <property type="entry name" value="siderophore_interacting"/>
    <property type="match status" value="1"/>
</dbReference>
<dbReference type="InterPro" id="IPR017927">
    <property type="entry name" value="FAD-bd_FR_type"/>
</dbReference>
<sequence length="271" mass="30062">MPRPAPRILEVLRTENLTPNMKRVVLGGGDLSDFPDHHESANFKLLIPRPGQADIALPPFNDTPDQHKPFVRTYTLRHFDRGRGEVVVDFMMHADHGPASGWAANARPGDRVGFAGPGKPKLVDFHADWFLFAGDMSALPAIGANIERLPAHARGYAVLDILDPADQQPLPFPDGIQVTWRVHPNPEQPALGLVDTVLALPWLDGSPAVWVAGESGAVRALRRYFTEERQVERHRLYASGYWQIGLTEDRHQLEKRKEKAGPPAESGKEPV</sequence>
<keyword evidence="5" id="KW-1185">Reference proteome</keyword>
<dbReference type="InterPro" id="IPR013113">
    <property type="entry name" value="SIP_FAD-bd"/>
</dbReference>
<comment type="similarity">
    <text evidence="1">Belongs to the SIP oxidoreductase family.</text>
</comment>
<evidence type="ECO:0000259" key="3">
    <source>
        <dbReference type="PROSITE" id="PS51384"/>
    </source>
</evidence>